<protein>
    <submittedName>
        <fullName evidence="2">Alpha/beta fold hydrolase</fullName>
    </submittedName>
</protein>
<dbReference type="InterPro" id="IPR051044">
    <property type="entry name" value="MAG_DAG_Lipase"/>
</dbReference>
<gene>
    <name evidence="2" type="ORF">H7313_06350</name>
</gene>
<dbReference type="GO" id="GO:0016787">
    <property type="term" value="F:hydrolase activity"/>
    <property type="evidence" value="ECO:0007669"/>
    <property type="project" value="UniProtKB-KW"/>
</dbReference>
<dbReference type="InterPro" id="IPR022742">
    <property type="entry name" value="Hydrolase_4"/>
</dbReference>
<evidence type="ECO:0000313" key="3">
    <source>
        <dbReference type="Proteomes" id="UP000587396"/>
    </source>
</evidence>
<evidence type="ECO:0000313" key="2">
    <source>
        <dbReference type="EMBL" id="MBC2888968.1"/>
    </source>
</evidence>
<evidence type="ECO:0000259" key="1">
    <source>
        <dbReference type="Pfam" id="PF12146"/>
    </source>
</evidence>
<feature type="domain" description="Serine aminopeptidase S33" evidence="1">
    <location>
        <begin position="39"/>
        <end position="303"/>
    </location>
</feature>
<sequence length="326" mass="34990">MKESAGRSSKTRLGYLSHDGTTQIRALVWEPSKRASAAPLGIVQIVHGMSEHVDRYDDFARFLVERGFVVCANDHVGHGESVPDPAKLGCLPAQGGKDVLVEDVHELRRTVAARYARQVPYVLFGHSMGSFVVRAYLARHAEGLAAAVVCGTGQQPLALSKAGNFLARRIAASKGEDYKSSFLDGLGAGAFAKQIENARTPFDWISVDPAVVDAYIADERCGVMFSAGGYATLTDLTGEVVTRSCAAKVPRDLPVLFVAGAEDPVGGCGKGVHAAAELLRGAGVRQVDEILYEGMRHEILNEPGRARVYTEVAQWIEEHACEKPTS</sequence>
<comment type="caution">
    <text evidence="2">The sequence shown here is derived from an EMBL/GenBank/DDBJ whole genome shotgun (WGS) entry which is preliminary data.</text>
</comment>
<keyword evidence="2" id="KW-0378">Hydrolase</keyword>
<dbReference type="SUPFAM" id="SSF53474">
    <property type="entry name" value="alpha/beta-Hydrolases"/>
    <property type="match status" value="1"/>
</dbReference>
<dbReference type="Gene3D" id="3.40.50.1820">
    <property type="entry name" value="alpha/beta hydrolase"/>
    <property type="match status" value="1"/>
</dbReference>
<dbReference type="EMBL" id="JACMSE010000003">
    <property type="protein sequence ID" value="MBC2888968.1"/>
    <property type="molecule type" value="Genomic_DNA"/>
</dbReference>
<dbReference type="PANTHER" id="PTHR11614">
    <property type="entry name" value="PHOSPHOLIPASE-RELATED"/>
    <property type="match status" value="1"/>
</dbReference>
<keyword evidence="3" id="KW-1185">Reference proteome</keyword>
<name>A0A842JGC8_9ACTN</name>
<reference evidence="2 3" key="1">
    <citation type="submission" date="2020-08" db="EMBL/GenBank/DDBJ databases">
        <authorList>
            <person name="Liu C."/>
            <person name="Sun Q."/>
        </authorList>
    </citation>
    <scope>NUCLEOTIDE SEQUENCE [LARGE SCALE GENOMIC DNA]</scope>
    <source>
        <strain evidence="2 3">N22</strain>
    </source>
</reference>
<accession>A0A842JGC8</accession>
<dbReference type="AlphaFoldDB" id="A0A842JGC8"/>
<dbReference type="InterPro" id="IPR029058">
    <property type="entry name" value="AB_hydrolase_fold"/>
</dbReference>
<organism evidence="2 3">
    <name type="scientific">Gordonibacter massiliensis</name>
    <name type="common">ex Traore et al. 2017</name>
    <dbReference type="NCBI Taxonomy" id="1841863"/>
    <lineage>
        <taxon>Bacteria</taxon>
        <taxon>Bacillati</taxon>
        <taxon>Actinomycetota</taxon>
        <taxon>Coriobacteriia</taxon>
        <taxon>Eggerthellales</taxon>
        <taxon>Eggerthellaceae</taxon>
        <taxon>Gordonibacter</taxon>
    </lineage>
</organism>
<dbReference type="Pfam" id="PF12146">
    <property type="entry name" value="Hydrolase_4"/>
    <property type="match status" value="1"/>
</dbReference>
<dbReference type="Proteomes" id="UP000587396">
    <property type="component" value="Unassembled WGS sequence"/>
</dbReference>
<proteinExistence type="predicted"/>